<proteinExistence type="inferred from homology"/>
<comment type="catalytic activity">
    <reaction evidence="2">
        <text>L-threonine + NAD(+) = (2S)-2-amino-3-oxobutanoate + NADH + H(+)</text>
        <dbReference type="Rhea" id="RHEA:13161"/>
        <dbReference type="ChEBI" id="CHEBI:15378"/>
        <dbReference type="ChEBI" id="CHEBI:57540"/>
        <dbReference type="ChEBI" id="CHEBI:57926"/>
        <dbReference type="ChEBI" id="CHEBI:57945"/>
        <dbReference type="ChEBI" id="CHEBI:78948"/>
        <dbReference type="EC" id="1.1.1.103"/>
    </reaction>
</comment>
<dbReference type="SUPFAM" id="SSF51735">
    <property type="entry name" value="NAD(P)-binding Rossmann-fold domains"/>
    <property type="match status" value="1"/>
</dbReference>
<evidence type="ECO:0000256" key="2">
    <source>
        <dbReference type="ARBA" id="ARBA00050613"/>
    </source>
</evidence>
<dbReference type="GO" id="GO:0008743">
    <property type="term" value="F:L-threonine 3-dehydrogenase activity"/>
    <property type="evidence" value="ECO:0007669"/>
    <property type="project" value="UniProtKB-EC"/>
</dbReference>
<dbReference type="EMBL" id="OV696691">
    <property type="protein sequence ID" value="CAH1266852.1"/>
    <property type="molecule type" value="Genomic_DNA"/>
</dbReference>
<keyword evidence="7" id="KW-1133">Transmembrane helix</keyword>
<keyword evidence="7" id="KW-0472">Membrane</keyword>
<dbReference type="EC" id="1.1.1.103" evidence="5"/>
<dbReference type="CDD" id="cd05272">
    <property type="entry name" value="TDH_SDR_e"/>
    <property type="match status" value="1"/>
</dbReference>
<evidence type="ECO:0000256" key="5">
    <source>
        <dbReference type="ARBA" id="ARBA00066604"/>
    </source>
</evidence>
<protein>
    <recommendedName>
        <fullName evidence="6">L-threonine 3-dehydrogenase, mitochondrial</fullName>
        <ecNumber evidence="5">1.1.1.103</ecNumber>
    </recommendedName>
</protein>
<evidence type="ECO:0000256" key="3">
    <source>
        <dbReference type="ARBA" id="ARBA00059023"/>
    </source>
</evidence>
<dbReference type="Pfam" id="PF01370">
    <property type="entry name" value="Epimerase"/>
    <property type="match status" value="1"/>
</dbReference>
<dbReference type="Gene3D" id="3.40.50.720">
    <property type="entry name" value="NAD(P)-binding Rossmann-like Domain"/>
    <property type="match status" value="1"/>
</dbReference>
<dbReference type="FunFam" id="3.40.50.720:FF:000077">
    <property type="entry name" value="L-threonine 3-dehydrogenase, mitochondrial"/>
    <property type="match status" value="1"/>
</dbReference>
<evidence type="ECO:0000259" key="8">
    <source>
        <dbReference type="Pfam" id="PF01370"/>
    </source>
</evidence>
<dbReference type="AlphaFoldDB" id="A0A8K0ESA3"/>
<evidence type="ECO:0000256" key="4">
    <source>
        <dbReference type="ARBA" id="ARBA00060557"/>
    </source>
</evidence>
<keyword evidence="10" id="KW-1185">Reference proteome</keyword>
<evidence type="ECO:0000256" key="1">
    <source>
        <dbReference type="ARBA" id="ARBA00007637"/>
    </source>
</evidence>
<comment type="similarity">
    <text evidence="1">Belongs to the NAD(P)-dependent epimerase/dehydratase family.</text>
</comment>
<gene>
    <name evidence="9" type="primary">Hypp3593</name>
    <name evidence="9" type="ORF">BLAG_LOCUS20368</name>
</gene>
<comment type="pathway">
    <text evidence="4">Amino-acid degradation; L-threonine degradation via oxydo-reductase pathway; glycine from L-threonine: step 1/2.</text>
</comment>
<dbReference type="InterPro" id="IPR051225">
    <property type="entry name" value="NAD(P)_epim/dehydratase"/>
</dbReference>
<evidence type="ECO:0000313" key="10">
    <source>
        <dbReference type="Proteomes" id="UP000838412"/>
    </source>
</evidence>
<dbReference type="InterPro" id="IPR036291">
    <property type="entry name" value="NAD(P)-bd_dom_sf"/>
</dbReference>
<dbReference type="Proteomes" id="UP000838412">
    <property type="component" value="Chromosome 6"/>
</dbReference>
<evidence type="ECO:0000313" key="9">
    <source>
        <dbReference type="EMBL" id="CAH1266852.1"/>
    </source>
</evidence>
<evidence type="ECO:0000256" key="7">
    <source>
        <dbReference type="SAM" id="Phobius"/>
    </source>
</evidence>
<name>A0A8K0ESA3_BRALA</name>
<dbReference type="OrthoDB" id="10058185at2759"/>
<feature type="transmembrane region" description="Helical" evidence="7">
    <location>
        <begin position="103"/>
        <end position="128"/>
    </location>
</feature>
<dbReference type="InterPro" id="IPR001509">
    <property type="entry name" value="Epimerase_deHydtase"/>
</dbReference>
<accession>A0A8K0ESA3</accession>
<feature type="transmembrane region" description="Helical" evidence="7">
    <location>
        <begin position="62"/>
        <end position="82"/>
    </location>
</feature>
<comment type="function">
    <text evidence="3">Catalyzes the NAD(+)-dependent oxidation of L-threonine to 2-amino-3-ketobutyrate, mediating L-threonine catabolism.</text>
</comment>
<evidence type="ECO:0000256" key="6">
    <source>
        <dbReference type="ARBA" id="ARBA00069940"/>
    </source>
</evidence>
<sequence length="644" mass="72869">MKDSDREFPRFWLLRLQLSSLLLVATSGAWLYIRVLVRNDLVAAEGSEQQDGGGTFLWVSALPSYALVLVFLAGLGVTAYACRPESEFMVPESKRRWLFYDCIWWPVHFLFSVQVLTYICMDLVPWVFRSGKGASCACSEIQAFGFTKNSLIASKTSQSNDTVSAFGNETNVINIYGDAVCAVDCAAYLCRCVLHSLGRTETVFSLNITTISDDIRKMYGIRVDAESTVANVANSTYGAFINMAASWESWDGDDVARMVQISAVALLTSHVMTWHHHRRQHLEFCLYWILQTLSASSLLTHLLQDTPFFRDKFALTNSIVAFVCLAFIFMTLTVGYEGVQGQLGAPLAEELRKKYGRDNVIATGRRFPDEELAASGPYKFLDVMNMDMMRQFVVDHRIDWVVHFSALLSVIGESNVPLAIQINIESVHNMLELCKNYNLRLFLPSTIGAFGPTSPRNPTPDLCIQRPRTIYGVAKVHAELMGEYYNHRFGLDFRSARFPGVISADTMPGGGTTDYAVAIFHDAIQTGKFECYLRPDTRLPMMYLPDCIRATVEMLEAPDEDWKLRTYNITAMSFTPEEIAEELKKHIPDLEVTYKPDDRQQIADTWPEVFDDSGARKDLGWKHEYDLPKMVETMVTRLRKKYGK</sequence>
<dbReference type="PANTHER" id="PTHR42687">
    <property type="entry name" value="L-THREONINE 3-DEHYDROGENASE"/>
    <property type="match status" value="1"/>
</dbReference>
<organism evidence="9 10">
    <name type="scientific">Branchiostoma lanceolatum</name>
    <name type="common">Common lancelet</name>
    <name type="synonym">Amphioxus lanceolatum</name>
    <dbReference type="NCBI Taxonomy" id="7740"/>
    <lineage>
        <taxon>Eukaryota</taxon>
        <taxon>Metazoa</taxon>
        <taxon>Chordata</taxon>
        <taxon>Cephalochordata</taxon>
        <taxon>Leptocardii</taxon>
        <taxon>Amphioxiformes</taxon>
        <taxon>Branchiostomatidae</taxon>
        <taxon>Branchiostoma</taxon>
    </lineage>
</organism>
<feature type="domain" description="NAD-dependent epimerase/dehydratase" evidence="8">
    <location>
        <begin position="338"/>
        <end position="569"/>
    </location>
</feature>
<reference evidence="9" key="1">
    <citation type="submission" date="2022-01" db="EMBL/GenBank/DDBJ databases">
        <authorList>
            <person name="Braso-Vives M."/>
        </authorList>
    </citation>
    <scope>NUCLEOTIDE SEQUENCE</scope>
</reference>
<dbReference type="GO" id="GO:0006567">
    <property type="term" value="P:L-threonine catabolic process"/>
    <property type="evidence" value="ECO:0007669"/>
    <property type="project" value="TreeGrafter"/>
</dbReference>
<dbReference type="PANTHER" id="PTHR42687:SF1">
    <property type="entry name" value="L-THREONINE 3-DEHYDROGENASE, MITOCHONDRIAL"/>
    <property type="match status" value="1"/>
</dbReference>
<keyword evidence="7" id="KW-0812">Transmembrane</keyword>
<feature type="transmembrane region" description="Helical" evidence="7">
    <location>
        <begin position="12"/>
        <end position="33"/>
    </location>
</feature>